<keyword evidence="2" id="KW-1185">Reference proteome</keyword>
<protein>
    <submittedName>
        <fullName evidence="1">Uncharacterized protein</fullName>
    </submittedName>
</protein>
<dbReference type="HOGENOM" id="CLU_1433023_0_0_5"/>
<evidence type="ECO:0000313" key="2">
    <source>
        <dbReference type="Proteomes" id="UP000003947"/>
    </source>
</evidence>
<proteinExistence type="predicted"/>
<dbReference type="AlphaFoldDB" id="I4YK75"/>
<name>I4YK75_9HYPH</name>
<accession>I4YK75</accession>
<organism evidence="1 2">
    <name type="scientific">Microvirga lotononidis</name>
    <dbReference type="NCBI Taxonomy" id="864069"/>
    <lineage>
        <taxon>Bacteria</taxon>
        <taxon>Pseudomonadati</taxon>
        <taxon>Pseudomonadota</taxon>
        <taxon>Alphaproteobacteria</taxon>
        <taxon>Hyphomicrobiales</taxon>
        <taxon>Methylobacteriaceae</taxon>
        <taxon>Microvirga</taxon>
    </lineage>
</organism>
<gene>
    <name evidence="1" type="ORF">MicloDRAFT_00070200</name>
</gene>
<evidence type="ECO:0000313" key="1">
    <source>
        <dbReference type="EMBL" id="EIM24367.1"/>
    </source>
</evidence>
<dbReference type="EMBL" id="JH660649">
    <property type="protein sequence ID" value="EIM24367.1"/>
    <property type="molecule type" value="Genomic_DNA"/>
</dbReference>
<dbReference type="Proteomes" id="UP000003947">
    <property type="component" value="Unassembled WGS sequence"/>
</dbReference>
<reference evidence="1 2" key="1">
    <citation type="submission" date="2012-02" db="EMBL/GenBank/DDBJ databases">
        <title>Improved High-Quality Draft sequence of Microvirga sp. WSM3557.</title>
        <authorList>
            <consortium name="US DOE Joint Genome Institute"/>
            <person name="Lucas S."/>
            <person name="Han J."/>
            <person name="Lapidus A."/>
            <person name="Cheng J.-F."/>
            <person name="Goodwin L."/>
            <person name="Pitluck S."/>
            <person name="Peters L."/>
            <person name="Zhang X."/>
            <person name="Detter J.C."/>
            <person name="Han C."/>
            <person name="Tapia R."/>
            <person name="Land M."/>
            <person name="Hauser L."/>
            <person name="Kyrpides N."/>
            <person name="Ivanova N."/>
            <person name="Pagani I."/>
            <person name="Brau L."/>
            <person name="Yates R."/>
            <person name="O'Hara G."/>
            <person name="Rui T."/>
            <person name="Howieson J."/>
            <person name="Reeve W."/>
            <person name="Woyke T."/>
        </authorList>
    </citation>
    <scope>NUCLEOTIDE SEQUENCE [LARGE SCALE GENOMIC DNA]</scope>
    <source>
        <strain evidence="1 2">WSM3557</strain>
    </source>
</reference>
<dbReference type="eggNOG" id="ENOG50337NS">
    <property type="taxonomic scope" value="Bacteria"/>
</dbReference>
<sequence>MLDARHDLSFCGTIAREFVSDHHARCDALLLEQLAQQPLGCFCIAAALDQNIEHNPILVDRSPEPVLSACDADHHLVEVPLVTRCRKTAVDLIGKTLAELQRPLPHRLMADQDAAGSQHLLDHPRAKGKSKIQPDGVADYFRRKTVAGVARGTCRGHTSSMPAYHHSEVNLTVPFFLDHYLSICPKSFF</sequence>